<organism evidence="1 2">
    <name type="scientific">Gottschalkia acidurici (strain ATCC 7906 / DSM 604 / BCRC 14475 / CIP 104303 / KCTC 5404 / NCIMB 10678 / 9a)</name>
    <name type="common">Clostridium acidurici</name>
    <dbReference type="NCBI Taxonomy" id="1128398"/>
    <lineage>
        <taxon>Bacteria</taxon>
        <taxon>Bacillati</taxon>
        <taxon>Bacillota</taxon>
        <taxon>Tissierellia</taxon>
        <taxon>Tissierellales</taxon>
        <taxon>Gottschalkiaceae</taxon>
        <taxon>Gottschalkia</taxon>
    </lineage>
</organism>
<name>K0B3V4_GOTA9</name>
<gene>
    <name evidence="1" type="ordered locus">Curi_c28200</name>
</gene>
<sequence length="89" mass="10193">MKLHEIPYKAVKTAINNFNQLISKAKPEQRKLFLKILVEKITVEGGKIKKIHIHFNQAITRIIDSYSNKGELGELSDESSPNFVFRIAI</sequence>
<dbReference type="EMBL" id="CP003326">
    <property type="protein sequence ID" value="AFS79812.1"/>
    <property type="molecule type" value="Genomic_DNA"/>
</dbReference>
<accession>K0B3V4</accession>
<dbReference type="Proteomes" id="UP000006094">
    <property type="component" value="Chromosome"/>
</dbReference>
<protein>
    <submittedName>
        <fullName evidence="1">Uncharacterized protein</fullName>
    </submittedName>
</protein>
<keyword evidence="2" id="KW-1185">Reference proteome</keyword>
<proteinExistence type="predicted"/>
<dbReference type="RefSeq" id="WP_014968946.1">
    <property type="nucleotide sequence ID" value="NC_018664.1"/>
</dbReference>
<evidence type="ECO:0000313" key="1">
    <source>
        <dbReference type="EMBL" id="AFS79812.1"/>
    </source>
</evidence>
<reference evidence="1 2" key="1">
    <citation type="journal article" date="2012" name="PLoS ONE">
        <title>The purine-utilizing bacterium Clostridium acidurici 9a: a genome-guided metabolic reconsideration.</title>
        <authorList>
            <person name="Hartwich K."/>
            <person name="Poehlein A."/>
            <person name="Daniel R."/>
        </authorList>
    </citation>
    <scope>NUCLEOTIDE SEQUENCE [LARGE SCALE GENOMIC DNA]</scope>
    <source>
        <strain evidence="2">ATCC 7906 / DSM 604 / BCRC 14475 / CIP 104303 / KCTC 5404 / NCIMB 10678 / 9a</strain>
    </source>
</reference>
<dbReference type="STRING" id="1128398.Curi_c28200"/>
<dbReference type="HOGENOM" id="CLU_2449315_0_0_9"/>
<dbReference type="KEGG" id="cad:Curi_c28200"/>
<evidence type="ECO:0000313" key="2">
    <source>
        <dbReference type="Proteomes" id="UP000006094"/>
    </source>
</evidence>
<dbReference type="AlphaFoldDB" id="K0B3V4"/>